<proteinExistence type="predicted"/>
<dbReference type="AlphaFoldDB" id="A0A151J7F5"/>
<reference evidence="4 5" key="1">
    <citation type="submission" date="2015-09" db="EMBL/GenBank/DDBJ databases">
        <title>Trachymyrmex cornetzi WGS genome.</title>
        <authorList>
            <person name="Nygaard S."/>
            <person name="Hu H."/>
            <person name="Boomsma J."/>
            <person name="Zhang G."/>
        </authorList>
    </citation>
    <scope>NUCLEOTIDE SEQUENCE [LARGE SCALE GENOMIC DNA]</scope>
    <source>
        <strain evidence="4">Tcor2-1</strain>
        <tissue evidence="4">Whole body</tissue>
    </source>
</reference>
<keyword evidence="2" id="KW-0479">Metal-binding</keyword>
<comment type="cofactor">
    <cofactor evidence="1">
        <name>a divalent metal cation</name>
        <dbReference type="ChEBI" id="CHEBI:60240"/>
    </cofactor>
</comment>
<keyword evidence="5" id="KW-1185">Reference proteome</keyword>
<name>A0A151J7F5_9HYME</name>
<dbReference type="Pfam" id="PF13359">
    <property type="entry name" value="DDE_Tnp_4"/>
    <property type="match status" value="1"/>
</dbReference>
<sequence>STKKRSFLDVTAHWINDSLERESVTLACRRFHSPHTYIRIAELINEINHNFNIDCKKITATITDNGSNFLKAFKEYGVKENSMEIVADVEEEFVAIVTDDHDDTFDSNSNNGSDEDILTTSNNENIDQDLHNCLPNHLKCAAHTISPYVTTDVTKFLKRSVTIFRIYPGTSFSSKALLITGHGRELNAFAMSKDTATTTPPSRVPCSTRSLRHHIASIVERCRRNPYCPFAMPPVSSRKVWSLLTTTLSNSFPASLNRHKGDKNAFYGMLLPCLVTARRKLKNLTEEETLTYCKPLAECLLASFEKRFQTSLNLSTPESEAAAIAALSYPAFKNKWLRCIPVEKHEKILRAFKTIVAKQMDALLIQSQSNRPQQSCSFSDYFDVYSNESSVRITELSTFMEKLADSHDQLHGYIGNYAISEDRIKALSGYCWAEINIISNMLISIKKSENRNKVQAVVVFLYKLRSGLSNQLISAALGVQESVVTASVNSVLKSFEKDVLPTRFGLKAFSRQEFISQTSLIAKKLHNIDNNLAIICDGTYVRHQKSANNSYQRKSYSGQKKPHYNDAQILQYLLQQPDGLSELLERDDIFILDRGFRDVRAILEEKGFKVLMPALKGKKNQLTTAESNQSRLVTKVRWVVEAIHGIIGQKYKLLHNQFQNTSLPNLSLYCKIVCFLQNTFGKRLNSDEGTFDHIIDRLHASQTTVNSLAVEVEEKNWNRKFRPFIQMSSNDLFDFPEMTLEDLKLFFTGSYQMKQAISYLAEMMGEDDSLRINYVKDIPIILSNSK</sequence>
<dbReference type="InterPro" id="IPR027806">
    <property type="entry name" value="HARBI1_dom"/>
</dbReference>
<organism evidence="4 5">
    <name type="scientific">Trachymyrmex cornetzi</name>
    <dbReference type="NCBI Taxonomy" id="471704"/>
    <lineage>
        <taxon>Eukaryota</taxon>
        <taxon>Metazoa</taxon>
        <taxon>Ecdysozoa</taxon>
        <taxon>Arthropoda</taxon>
        <taxon>Hexapoda</taxon>
        <taxon>Insecta</taxon>
        <taxon>Pterygota</taxon>
        <taxon>Neoptera</taxon>
        <taxon>Endopterygota</taxon>
        <taxon>Hymenoptera</taxon>
        <taxon>Apocrita</taxon>
        <taxon>Aculeata</taxon>
        <taxon>Formicoidea</taxon>
        <taxon>Formicidae</taxon>
        <taxon>Myrmicinae</taxon>
        <taxon>Trachymyrmex</taxon>
    </lineage>
</organism>
<dbReference type="GO" id="GO:0046872">
    <property type="term" value="F:metal ion binding"/>
    <property type="evidence" value="ECO:0007669"/>
    <property type="project" value="UniProtKB-KW"/>
</dbReference>
<accession>A0A151J7F5</accession>
<protein>
    <recommendedName>
        <fullName evidence="3">DDE Tnp4 domain-containing protein</fullName>
    </recommendedName>
</protein>
<dbReference type="PANTHER" id="PTHR47501">
    <property type="entry name" value="TRANSPOSASE-RELATED"/>
    <property type="match status" value="1"/>
</dbReference>
<feature type="non-terminal residue" evidence="4">
    <location>
        <position position="1"/>
    </location>
</feature>
<evidence type="ECO:0000313" key="4">
    <source>
        <dbReference type="EMBL" id="KYN19763.1"/>
    </source>
</evidence>
<dbReference type="SUPFAM" id="SSF53098">
    <property type="entry name" value="Ribonuclease H-like"/>
    <property type="match status" value="1"/>
</dbReference>
<evidence type="ECO:0000259" key="3">
    <source>
        <dbReference type="Pfam" id="PF13359"/>
    </source>
</evidence>
<feature type="domain" description="DDE Tnp4" evidence="3">
    <location>
        <begin position="579"/>
        <end position="678"/>
    </location>
</feature>
<evidence type="ECO:0000256" key="1">
    <source>
        <dbReference type="ARBA" id="ARBA00001968"/>
    </source>
</evidence>
<evidence type="ECO:0000256" key="2">
    <source>
        <dbReference type="ARBA" id="ARBA00022723"/>
    </source>
</evidence>
<dbReference type="Proteomes" id="UP000078492">
    <property type="component" value="Unassembled WGS sequence"/>
</dbReference>
<evidence type="ECO:0000313" key="5">
    <source>
        <dbReference type="Proteomes" id="UP000078492"/>
    </source>
</evidence>
<dbReference type="PANTHER" id="PTHR47501:SF5">
    <property type="entry name" value="HAT C-TERMINAL DIMERISATION DOMAIN-CONTAINING PROTEIN"/>
    <property type="match status" value="1"/>
</dbReference>
<gene>
    <name evidence="4" type="ORF">ALC57_07916</name>
</gene>
<dbReference type="EMBL" id="KQ979690">
    <property type="protein sequence ID" value="KYN19763.1"/>
    <property type="molecule type" value="Genomic_DNA"/>
</dbReference>
<dbReference type="InterPro" id="IPR012337">
    <property type="entry name" value="RNaseH-like_sf"/>
</dbReference>